<dbReference type="PANTHER" id="PTHR23236">
    <property type="entry name" value="EUKARYOTIC TRANSLATION INITIATION FACTOR 4B/4H"/>
    <property type="match status" value="1"/>
</dbReference>
<evidence type="ECO:0000313" key="6">
    <source>
        <dbReference type="EMBL" id="ETW03306.1"/>
    </source>
</evidence>
<feature type="domain" description="RRM" evidence="5">
    <location>
        <begin position="308"/>
        <end position="379"/>
    </location>
</feature>
<feature type="compositionally biased region" description="Basic and acidic residues" evidence="4">
    <location>
        <begin position="244"/>
        <end position="253"/>
    </location>
</feature>
<dbReference type="Pfam" id="PF00076">
    <property type="entry name" value="RRM_1"/>
    <property type="match status" value="2"/>
</dbReference>
<dbReference type="STRING" id="157072.A0A024UA70"/>
<feature type="region of interest" description="Disordered" evidence="4">
    <location>
        <begin position="122"/>
        <end position="295"/>
    </location>
</feature>
<feature type="region of interest" description="Disordered" evidence="4">
    <location>
        <begin position="391"/>
        <end position="765"/>
    </location>
</feature>
<feature type="compositionally biased region" description="Basic and acidic residues" evidence="4">
    <location>
        <begin position="451"/>
        <end position="463"/>
    </location>
</feature>
<reference evidence="6" key="1">
    <citation type="submission" date="2013-12" db="EMBL/GenBank/DDBJ databases">
        <title>The Genome Sequence of Aphanomyces invadans NJM9701.</title>
        <authorList>
            <consortium name="The Broad Institute Genomics Platform"/>
            <person name="Russ C."/>
            <person name="Tyler B."/>
            <person name="van West P."/>
            <person name="Dieguez-Uribeondo J."/>
            <person name="Young S.K."/>
            <person name="Zeng Q."/>
            <person name="Gargeya S."/>
            <person name="Fitzgerald M."/>
            <person name="Abouelleil A."/>
            <person name="Alvarado L."/>
            <person name="Chapman S.B."/>
            <person name="Gainer-Dewar J."/>
            <person name="Goldberg J."/>
            <person name="Griggs A."/>
            <person name="Gujja S."/>
            <person name="Hansen M."/>
            <person name="Howarth C."/>
            <person name="Imamovic A."/>
            <person name="Ireland A."/>
            <person name="Larimer J."/>
            <person name="McCowan C."/>
            <person name="Murphy C."/>
            <person name="Pearson M."/>
            <person name="Poon T.W."/>
            <person name="Priest M."/>
            <person name="Roberts A."/>
            <person name="Saif S."/>
            <person name="Shea T."/>
            <person name="Sykes S."/>
            <person name="Wortman J."/>
            <person name="Nusbaum C."/>
            <person name="Birren B."/>
        </authorList>
    </citation>
    <scope>NUCLEOTIDE SEQUENCE [LARGE SCALE GENOMIC DNA]</scope>
    <source>
        <strain evidence="6">NJM9701</strain>
    </source>
</reference>
<evidence type="ECO:0000256" key="2">
    <source>
        <dbReference type="ARBA" id="ARBA00022884"/>
    </source>
</evidence>
<evidence type="ECO:0000256" key="4">
    <source>
        <dbReference type="SAM" id="MobiDB-lite"/>
    </source>
</evidence>
<feature type="compositionally biased region" description="Pro residues" evidence="4">
    <location>
        <begin position="131"/>
        <end position="143"/>
    </location>
</feature>
<sequence>MVDGGPTLDDLLLGDGGHDLEEQNLDPSWLDSLLPPTNTPPEVYVPEENNTLGALLAYSCEVESVENVVTLLKQGANPNLSFHNGKTAIEWATIKQNKLILEHLLQHDAYAAAAAAAQSRDQQQWTSPISPALPLPAAIPSPPHQISTAPAAVDESWSIPTRKPTPLTSTKRPVPAPEKRLESMRGLYNYERRPADPRDKSRPRSDVDTLSSKAPQTSTLQSSVASHAPTSVSPSRVHRSTSRVRPDSPDSVRHPTLYRSKSRPRSPPVSTTPFSRRLRSHSHARQLSSDSASGLSRTIPYHPSMDMCVFYVGNLSSNATDADVRRFFKHCGDIRYFRRGSQPQWGHITFATADEGVQALLLDGETLMGRQLKVRFGDRCNKDMMAKVEKKMRKFRRKTQPSPDERSPDDRRGRTWERRSSRNDSPERWEHDRFQDDDDRRKMRRGGNSRWDTRHKCGKDRSQSRPRNGAISRDRSKSRCRDKYEKCGSNHDRHRSKSHCRPSTDDRAKGRSKERTHDRPNRRVERPRERSRSHYGPKENQRTSAGQDHGPVRPTRERATHDSSRSMSVTHRLELSSRSKSESHRHDTPSRSKSVSRHDVVDLSMSSPDEIDEPSYGSRSHQPKPSMPRSILHPSTSRFAEGDLRHTLNRKRSKSIAPSFGHMQRHRSMSQHPQRDKSNPRDPAREAHLAHHSKPSCYGPQNGGSTIRDHQSPSRRSPPSLPRDLFSTDKTKKRSRSVASDAWEPAFTIPKRRRSSSSTAPISKPPRFQVHVSNVSKRANSDALRRMFSICGPLAHFHRDVSATGVPQSVVHVAFDVQDALKKALELDGLELCGRAIRVRVWNG</sequence>
<dbReference type="InterPro" id="IPR000504">
    <property type="entry name" value="RRM_dom"/>
</dbReference>
<dbReference type="GO" id="GO:0003723">
    <property type="term" value="F:RNA binding"/>
    <property type="evidence" value="ECO:0007669"/>
    <property type="project" value="UniProtKB-UniRule"/>
</dbReference>
<dbReference type="InterPro" id="IPR036770">
    <property type="entry name" value="Ankyrin_rpt-contain_sf"/>
</dbReference>
<dbReference type="InterPro" id="IPR035979">
    <property type="entry name" value="RBD_domain_sf"/>
</dbReference>
<dbReference type="GeneID" id="20081857"/>
<dbReference type="EMBL" id="KI913959">
    <property type="protein sequence ID" value="ETW03306.1"/>
    <property type="molecule type" value="Genomic_DNA"/>
</dbReference>
<organism evidence="6">
    <name type="scientific">Aphanomyces invadans</name>
    <dbReference type="NCBI Taxonomy" id="157072"/>
    <lineage>
        <taxon>Eukaryota</taxon>
        <taxon>Sar</taxon>
        <taxon>Stramenopiles</taxon>
        <taxon>Oomycota</taxon>
        <taxon>Saprolegniomycetes</taxon>
        <taxon>Saprolegniales</taxon>
        <taxon>Verrucalvaceae</taxon>
        <taxon>Aphanomyces</taxon>
    </lineage>
</organism>
<protein>
    <recommendedName>
        <fullName evidence="5">RRM domain-containing protein</fullName>
    </recommendedName>
</protein>
<dbReference type="Gene3D" id="3.30.70.330">
    <property type="match status" value="2"/>
</dbReference>
<proteinExistence type="predicted"/>
<feature type="compositionally biased region" description="Polar residues" evidence="4">
    <location>
        <begin position="285"/>
        <end position="295"/>
    </location>
</feature>
<dbReference type="RefSeq" id="XP_008867535.1">
    <property type="nucleotide sequence ID" value="XM_008869313.1"/>
</dbReference>
<dbReference type="CDD" id="cd00590">
    <property type="entry name" value="RRM_SF"/>
    <property type="match status" value="1"/>
</dbReference>
<keyword evidence="1" id="KW-0677">Repeat</keyword>
<dbReference type="SMART" id="SM00360">
    <property type="entry name" value="RRM"/>
    <property type="match status" value="2"/>
</dbReference>
<feature type="compositionally biased region" description="Basic and acidic residues" evidence="4">
    <location>
        <begin position="673"/>
        <end position="689"/>
    </location>
</feature>
<gene>
    <name evidence="6" type="ORF">H310_04807</name>
</gene>
<feature type="compositionally biased region" description="Polar residues" evidence="4">
    <location>
        <begin position="208"/>
        <end position="234"/>
    </location>
</feature>
<dbReference type="AlphaFoldDB" id="A0A024UA70"/>
<feature type="compositionally biased region" description="Basic and acidic residues" evidence="4">
    <location>
        <begin position="472"/>
        <end position="491"/>
    </location>
</feature>
<dbReference type="OrthoDB" id="79941at2759"/>
<keyword evidence="2 3" id="KW-0694">RNA-binding</keyword>
<evidence type="ECO:0000256" key="1">
    <source>
        <dbReference type="ARBA" id="ARBA00022737"/>
    </source>
</evidence>
<feature type="compositionally biased region" description="Basic and acidic residues" evidence="4">
    <location>
        <begin position="190"/>
        <end position="207"/>
    </location>
</feature>
<feature type="compositionally biased region" description="Basic and acidic residues" evidence="4">
    <location>
        <begin position="571"/>
        <end position="601"/>
    </location>
</feature>
<accession>A0A024UA70</accession>
<dbReference type="SUPFAM" id="SSF54928">
    <property type="entry name" value="RNA-binding domain, RBD"/>
    <property type="match status" value="2"/>
</dbReference>
<feature type="domain" description="RRM" evidence="5">
    <location>
        <begin position="768"/>
        <end position="844"/>
    </location>
</feature>
<name>A0A024UA70_9STRA</name>
<dbReference type="Gene3D" id="1.25.40.20">
    <property type="entry name" value="Ankyrin repeat-containing domain"/>
    <property type="match status" value="1"/>
</dbReference>
<dbReference type="PROSITE" id="PS50102">
    <property type="entry name" value="RRM"/>
    <property type="match status" value="2"/>
</dbReference>
<feature type="compositionally biased region" description="Basic and acidic residues" evidence="4">
    <location>
        <begin position="502"/>
        <end position="541"/>
    </location>
</feature>
<dbReference type="InterPro" id="IPR012677">
    <property type="entry name" value="Nucleotide-bd_a/b_plait_sf"/>
</dbReference>
<dbReference type="SUPFAM" id="SSF48403">
    <property type="entry name" value="Ankyrin repeat"/>
    <property type="match status" value="1"/>
</dbReference>
<evidence type="ECO:0000256" key="3">
    <source>
        <dbReference type="PROSITE-ProRule" id="PRU00176"/>
    </source>
</evidence>
<dbReference type="VEuPathDB" id="FungiDB:H310_04807"/>
<feature type="compositionally biased region" description="Basic and acidic residues" evidence="4">
    <location>
        <begin position="403"/>
        <end position="441"/>
    </location>
</feature>
<evidence type="ECO:0000259" key="5">
    <source>
        <dbReference type="PROSITE" id="PS50102"/>
    </source>
</evidence>
<dbReference type="PANTHER" id="PTHR23236:SF119">
    <property type="entry name" value="NUCLEAR RNA-BINDING PROTEIN SART-3"/>
    <property type="match status" value="1"/>
</dbReference>
<feature type="compositionally biased region" description="Basic and acidic residues" evidence="4">
    <location>
        <begin position="550"/>
        <end position="564"/>
    </location>
</feature>